<reference evidence="3" key="1">
    <citation type="journal article" date="2021" name="PeerJ">
        <title>Extensive microbial diversity within the chicken gut microbiome revealed by metagenomics and culture.</title>
        <authorList>
            <person name="Gilroy R."/>
            <person name="Ravi A."/>
            <person name="Getino M."/>
            <person name="Pursley I."/>
            <person name="Horton D.L."/>
            <person name="Alikhan N.F."/>
            <person name="Baker D."/>
            <person name="Gharbi K."/>
            <person name="Hall N."/>
            <person name="Watson M."/>
            <person name="Adriaenssens E.M."/>
            <person name="Foster-Nyarko E."/>
            <person name="Jarju S."/>
            <person name="Secka A."/>
            <person name="Antonio M."/>
            <person name="Oren A."/>
            <person name="Chaudhuri R.R."/>
            <person name="La Ragione R."/>
            <person name="Hildebrand F."/>
            <person name="Pallen M.J."/>
        </authorList>
    </citation>
    <scope>NUCLEOTIDE SEQUENCE</scope>
    <source>
        <strain evidence="3">Gambia16-930</strain>
    </source>
</reference>
<gene>
    <name evidence="3" type="ORF">IAC47_02880</name>
</gene>
<feature type="domain" description="Secretion system C-terminal sorting" evidence="2">
    <location>
        <begin position="677"/>
        <end position="754"/>
    </location>
</feature>
<dbReference type="Pfam" id="PF18962">
    <property type="entry name" value="Por_Secre_tail"/>
    <property type="match status" value="1"/>
</dbReference>
<reference evidence="3" key="2">
    <citation type="submission" date="2021-04" db="EMBL/GenBank/DDBJ databases">
        <authorList>
            <person name="Gilroy R."/>
        </authorList>
    </citation>
    <scope>NUCLEOTIDE SEQUENCE</scope>
    <source>
        <strain evidence="3">Gambia16-930</strain>
    </source>
</reference>
<evidence type="ECO:0000259" key="2">
    <source>
        <dbReference type="Pfam" id="PF18962"/>
    </source>
</evidence>
<dbReference type="Gene3D" id="2.60.40.4070">
    <property type="match status" value="1"/>
</dbReference>
<comment type="caution">
    <text evidence="3">The sequence shown here is derived from an EMBL/GenBank/DDBJ whole genome shotgun (WGS) entry which is preliminary data.</text>
</comment>
<keyword evidence="1" id="KW-0732">Signal</keyword>
<dbReference type="Proteomes" id="UP000824267">
    <property type="component" value="Unassembled WGS sequence"/>
</dbReference>
<proteinExistence type="predicted"/>
<evidence type="ECO:0000313" key="3">
    <source>
        <dbReference type="EMBL" id="HIW87201.1"/>
    </source>
</evidence>
<sequence>MKKTLLALALLLGTSGVFAQIGIKTDALNTQKKANLKAEVSQRIKSQKKAALNMSKDDTRELICDFSDQSLYTFGKTASNQISDDIWKKTDTTSGFGMGAPIDQFLGITGYGWFIFWPAWAGENTYYNLSAANGFAYVDMLALYNENLNNFNLGGYIMFTAPLETYGKRGVDLYFNQVLQRFNQERYFIDWSNDPNFTTYDSIEFNVRGVEMNANVFDYGVKKVTLPNGTLNANAVGATPDQLTYVRVRLYSPATPAQPHGYFWIVDDFYWSESPENRVDLVAKEYYGGGYHLIPQGIVPDTLVYNVTLENTGATDYNDIVLTTELYSVAVAEEEGQPDVYTMVEGWGNYSEPDTVANTTYTGIYSIDGSDTVWTAMRTRDMRAYSTSLPSLNVGTYALASKLTSAETDFTQFLDDTTYFNVVGPMVVPEGHYQWAKDRNVLVERRDFRYGFVEEGGNVYLTNEAAYTSEGYEVCVAFSASATPNADKYINGVEVVPSLDSCAPGVVIQGKLRKFDYNAESWDAVIVDVEDEFGNPVESAPYTVQQSDLNNGLCTDPVYLDVITSDQFHTIYMPFPYGVKIEADETYYACYRLLTTGKFSVGTDDPQLNTFGPGAMNQTALLVFTPGLSESASYAWGGRIYASSYCDYRTPLIRLLVSETAGVKDDVAELTSSLNAYPNPASNNATISYTLNKSGNVRIVVTDIMGREVMNMNQGSQVAGGTYTVNMNTANLSNGTYFYTLSVNGERQTKKLVINK</sequence>
<dbReference type="AlphaFoldDB" id="A0A9D1RFB1"/>
<accession>A0A9D1RFB1</accession>
<feature type="chain" id="PRO_5039205589" evidence="1">
    <location>
        <begin position="20"/>
        <end position="756"/>
    </location>
</feature>
<organism evidence="3 4">
    <name type="scientific">Candidatus Onthomorpha intestinigallinarum</name>
    <dbReference type="NCBI Taxonomy" id="2840880"/>
    <lineage>
        <taxon>Bacteria</taxon>
        <taxon>Pseudomonadati</taxon>
        <taxon>Bacteroidota</taxon>
        <taxon>Bacteroidia</taxon>
        <taxon>Bacteroidales</taxon>
        <taxon>Candidatus Onthomorpha</taxon>
    </lineage>
</organism>
<dbReference type="EMBL" id="DXGG01000098">
    <property type="protein sequence ID" value="HIW87201.1"/>
    <property type="molecule type" value="Genomic_DNA"/>
</dbReference>
<evidence type="ECO:0000313" key="4">
    <source>
        <dbReference type="Proteomes" id="UP000824267"/>
    </source>
</evidence>
<name>A0A9D1RFB1_9BACT</name>
<protein>
    <submittedName>
        <fullName evidence="3">T9SS type A sorting domain-containing protein</fullName>
    </submittedName>
</protein>
<evidence type="ECO:0000256" key="1">
    <source>
        <dbReference type="SAM" id="SignalP"/>
    </source>
</evidence>
<dbReference type="NCBIfam" id="TIGR04183">
    <property type="entry name" value="Por_Secre_tail"/>
    <property type="match status" value="1"/>
</dbReference>
<feature type="signal peptide" evidence="1">
    <location>
        <begin position="1"/>
        <end position="19"/>
    </location>
</feature>
<dbReference type="InterPro" id="IPR026444">
    <property type="entry name" value="Secre_tail"/>
</dbReference>